<evidence type="ECO:0000313" key="1">
    <source>
        <dbReference type="EMBL" id="GIG39313.1"/>
    </source>
</evidence>
<protein>
    <recommendedName>
        <fullName evidence="3">Haloacid dehalogenase</fullName>
    </recommendedName>
</protein>
<sequence>MVSVLIVDLDGVLRHWGAELATQTEQRHGLALGSIHAAAFDPGLLRPALTGHVSDEEWRARIAQRLSVEHGVDATGAVAEWSRPCGRVDSEVLHLLRRQRQQRRVAVLTNATTRLHADLALLGLDSEVDAVFSSAELGVAKPDPEVFRRTCASLGVAPAGCAFVDDSPENVHAAVALGMSGHLYRTAHDLSVFLDGLPSASAC</sequence>
<dbReference type="RefSeq" id="WP_203671902.1">
    <property type="nucleotide sequence ID" value="NZ_BONP01000004.1"/>
</dbReference>
<reference evidence="1 2" key="1">
    <citation type="submission" date="2021-01" db="EMBL/GenBank/DDBJ databases">
        <title>Whole genome shotgun sequence of Cellulomonas phragmiteti NBRC 110785.</title>
        <authorList>
            <person name="Komaki H."/>
            <person name="Tamura T."/>
        </authorList>
    </citation>
    <scope>NUCLEOTIDE SEQUENCE [LARGE SCALE GENOMIC DNA]</scope>
    <source>
        <strain evidence="1 2">NBRC 110785</strain>
    </source>
</reference>
<dbReference type="InterPro" id="IPR036412">
    <property type="entry name" value="HAD-like_sf"/>
</dbReference>
<dbReference type="InterPro" id="IPR023214">
    <property type="entry name" value="HAD_sf"/>
</dbReference>
<dbReference type="NCBIfam" id="TIGR01509">
    <property type="entry name" value="HAD-SF-IA-v3"/>
    <property type="match status" value="1"/>
</dbReference>
<accession>A0ABQ4DJ02</accession>
<dbReference type="PANTHER" id="PTHR43611:SF3">
    <property type="entry name" value="FLAVIN MONONUCLEOTIDE HYDROLASE 1, CHLOROPLATIC"/>
    <property type="match status" value="1"/>
</dbReference>
<dbReference type="Proteomes" id="UP000614741">
    <property type="component" value="Unassembled WGS sequence"/>
</dbReference>
<keyword evidence="2" id="KW-1185">Reference proteome</keyword>
<dbReference type="EMBL" id="BONP01000004">
    <property type="protein sequence ID" value="GIG39313.1"/>
    <property type="molecule type" value="Genomic_DNA"/>
</dbReference>
<dbReference type="PRINTS" id="PR00413">
    <property type="entry name" value="HADHALOGNASE"/>
</dbReference>
<dbReference type="Pfam" id="PF00702">
    <property type="entry name" value="Hydrolase"/>
    <property type="match status" value="1"/>
</dbReference>
<evidence type="ECO:0000313" key="2">
    <source>
        <dbReference type="Proteomes" id="UP000614741"/>
    </source>
</evidence>
<gene>
    <name evidence="1" type="ORF">Cph01nite_10750</name>
</gene>
<name>A0ABQ4DJ02_9CELL</name>
<proteinExistence type="predicted"/>
<dbReference type="SUPFAM" id="SSF56784">
    <property type="entry name" value="HAD-like"/>
    <property type="match status" value="1"/>
</dbReference>
<dbReference type="InterPro" id="IPR006439">
    <property type="entry name" value="HAD-SF_hydro_IA"/>
</dbReference>
<dbReference type="PANTHER" id="PTHR43611">
    <property type="entry name" value="ALPHA-D-GLUCOSE 1-PHOSPHATE PHOSPHATASE"/>
    <property type="match status" value="1"/>
</dbReference>
<comment type="caution">
    <text evidence="1">The sequence shown here is derived from an EMBL/GenBank/DDBJ whole genome shotgun (WGS) entry which is preliminary data.</text>
</comment>
<organism evidence="1 2">
    <name type="scientific">Cellulomonas phragmiteti</name>
    <dbReference type="NCBI Taxonomy" id="478780"/>
    <lineage>
        <taxon>Bacteria</taxon>
        <taxon>Bacillati</taxon>
        <taxon>Actinomycetota</taxon>
        <taxon>Actinomycetes</taxon>
        <taxon>Micrococcales</taxon>
        <taxon>Cellulomonadaceae</taxon>
        <taxon>Cellulomonas</taxon>
    </lineage>
</organism>
<evidence type="ECO:0008006" key="3">
    <source>
        <dbReference type="Google" id="ProtNLM"/>
    </source>
</evidence>
<dbReference type="Gene3D" id="3.40.50.1000">
    <property type="entry name" value="HAD superfamily/HAD-like"/>
    <property type="match status" value="1"/>
</dbReference>